<organism evidence="1">
    <name type="scientific">Lygus hesperus</name>
    <name type="common">Western plant bug</name>
    <dbReference type="NCBI Taxonomy" id="30085"/>
    <lineage>
        <taxon>Eukaryota</taxon>
        <taxon>Metazoa</taxon>
        <taxon>Ecdysozoa</taxon>
        <taxon>Arthropoda</taxon>
        <taxon>Hexapoda</taxon>
        <taxon>Insecta</taxon>
        <taxon>Pterygota</taxon>
        <taxon>Neoptera</taxon>
        <taxon>Paraneoptera</taxon>
        <taxon>Hemiptera</taxon>
        <taxon>Heteroptera</taxon>
        <taxon>Panheteroptera</taxon>
        <taxon>Cimicomorpha</taxon>
        <taxon>Miridae</taxon>
        <taxon>Mirini</taxon>
        <taxon>Lygus</taxon>
    </lineage>
</organism>
<sequence length="121" mass="13557">MTKRTDCEITIMIAFVTHMQPQLYDLHNAVAIHNDHAPNIPVHLRFAAANESTHSAVAGRCGRRARFTGMYVTDDFASSPTLTLNVAPELEPRRVVHDHAALDEVVMHFATTQRGGRQKRK</sequence>
<gene>
    <name evidence="1" type="ORF">g.2625</name>
</gene>
<protein>
    <submittedName>
        <fullName evidence="1">Uncharacterized protein</fullName>
    </submittedName>
</protein>
<evidence type="ECO:0000313" key="1">
    <source>
        <dbReference type="EMBL" id="JAQ05733.1"/>
    </source>
</evidence>
<reference evidence="1" key="1">
    <citation type="journal article" date="2016" name="Gigascience">
        <title>De novo construction of an expanded transcriptome assembly for the western tarnished plant bug, Lygus hesperus.</title>
        <authorList>
            <person name="Tassone E.E."/>
            <person name="Geib S.M."/>
            <person name="Hall B."/>
            <person name="Fabrick J.A."/>
            <person name="Brent C.S."/>
            <person name="Hull J.J."/>
        </authorList>
    </citation>
    <scope>NUCLEOTIDE SEQUENCE</scope>
</reference>
<proteinExistence type="predicted"/>
<dbReference type="EMBL" id="GDHC01012896">
    <property type="protein sequence ID" value="JAQ05733.1"/>
    <property type="molecule type" value="Transcribed_RNA"/>
</dbReference>
<accession>A0A146LBI9</accession>
<name>A0A146LBI9_LYGHE</name>
<dbReference type="AlphaFoldDB" id="A0A146LBI9"/>